<dbReference type="Gene3D" id="3.30.40.10">
    <property type="entry name" value="Zinc/RING finger domain, C3HC4 (zinc finger)"/>
    <property type="match status" value="1"/>
</dbReference>
<dbReference type="GO" id="GO:0004842">
    <property type="term" value="F:ubiquitin-protein transferase activity"/>
    <property type="evidence" value="ECO:0007669"/>
    <property type="project" value="InterPro"/>
</dbReference>
<dbReference type="InterPro" id="IPR003613">
    <property type="entry name" value="Ubox_domain"/>
</dbReference>
<dbReference type="EMBL" id="BNJQ01000029">
    <property type="protein sequence ID" value="GHP10469.1"/>
    <property type="molecule type" value="Genomic_DNA"/>
</dbReference>
<dbReference type="AlphaFoldDB" id="A0A830I084"/>
<dbReference type="GO" id="GO:0016567">
    <property type="term" value="P:protein ubiquitination"/>
    <property type="evidence" value="ECO:0007669"/>
    <property type="project" value="UniProtKB-UniPathway"/>
</dbReference>
<keyword evidence="4" id="KW-1185">Reference proteome</keyword>
<proteinExistence type="predicted"/>
<evidence type="ECO:0000259" key="2">
    <source>
        <dbReference type="SMART" id="SM00504"/>
    </source>
</evidence>
<evidence type="ECO:0000313" key="3">
    <source>
        <dbReference type="EMBL" id="GHP10469.1"/>
    </source>
</evidence>
<dbReference type="OrthoDB" id="30774at2759"/>
<feature type="compositionally biased region" description="Low complexity" evidence="1">
    <location>
        <begin position="269"/>
        <end position="287"/>
    </location>
</feature>
<feature type="domain" description="U-box" evidence="2">
    <location>
        <begin position="49"/>
        <end position="105"/>
    </location>
</feature>
<protein>
    <recommendedName>
        <fullName evidence="2">U-box domain-containing protein</fullName>
    </recommendedName>
</protein>
<comment type="caution">
    <text evidence="3">The sequence shown here is derived from an EMBL/GenBank/DDBJ whole genome shotgun (WGS) entry which is preliminary data.</text>
</comment>
<feature type="region of interest" description="Disordered" evidence="1">
    <location>
        <begin position="269"/>
        <end position="376"/>
    </location>
</feature>
<feature type="compositionally biased region" description="Basic and acidic residues" evidence="1">
    <location>
        <begin position="332"/>
        <end position="343"/>
    </location>
</feature>
<accession>A0A830I084</accession>
<reference evidence="3" key="1">
    <citation type="submission" date="2020-10" db="EMBL/GenBank/DDBJ databases">
        <title>Unveiling of a novel bifunctional photoreceptor, Dualchrome1, isolated from a cosmopolitan green alga.</title>
        <authorList>
            <person name="Suzuki S."/>
            <person name="Kawachi M."/>
        </authorList>
    </citation>
    <scope>NUCLEOTIDE SEQUENCE</scope>
    <source>
        <strain evidence="3">NIES 2893</strain>
    </source>
</reference>
<dbReference type="SUPFAM" id="SSF57850">
    <property type="entry name" value="RING/U-box"/>
    <property type="match status" value="1"/>
</dbReference>
<dbReference type="InterPro" id="IPR013083">
    <property type="entry name" value="Znf_RING/FYVE/PHD"/>
</dbReference>
<dbReference type="SMART" id="SM00504">
    <property type="entry name" value="Ubox"/>
    <property type="match status" value="1"/>
</dbReference>
<feature type="region of interest" description="Disordered" evidence="1">
    <location>
        <begin position="20"/>
        <end position="40"/>
    </location>
</feature>
<dbReference type="Proteomes" id="UP000660262">
    <property type="component" value="Unassembled WGS sequence"/>
</dbReference>
<evidence type="ECO:0000256" key="1">
    <source>
        <dbReference type="SAM" id="MobiDB-lite"/>
    </source>
</evidence>
<evidence type="ECO:0000313" key="4">
    <source>
        <dbReference type="Proteomes" id="UP000660262"/>
    </source>
</evidence>
<gene>
    <name evidence="3" type="ORF">PPROV_000920000</name>
</gene>
<sequence length="392" mass="41643">MGKTRHTRDRLFVSQAERISAGTSKSKTSLPSKNNAGSSKSRLLPLSHCSLSLLPFNAPFCSPQGHIFEITAIMPFLAKYQRNPVTGLPLAIKELTALHFTPAEVDDRGAGGTATNSKDDHALGTHAYQCPILAKTFTAHSHVVANKATGNVYDYAAVSELVLKPKRYVDLIDETKPFIPKEHLITLQDPRKEAETISIENFDFIRRKLEVPPSEGATAPASNGNVNASSLGGDGGRLLAALRGGEVAKAAGGAAATAARAAATAAAAAATAPPSTKATAKSASEAAATKEEEEEEKEEPARTTKAPAAAAREEFDGDALVSRDGGITWQRRWRDEQETEKASRSANVSGVGRYFQTQIRRPDSSADADEQRPVAKKAKHVIGSGFGDFAGW</sequence>
<organism evidence="3 4">
    <name type="scientific">Pycnococcus provasolii</name>
    <dbReference type="NCBI Taxonomy" id="41880"/>
    <lineage>
        <taxon>Eukaryota</taxon>
        <taxon>Viridiplantae</taxon>
        <taxon>Chlorophyta</taxon>
        <taxon>Pseudoscourfieldiophyceae</taxon>
        <taxon>Pseudoscourfieldiales</taxon>
        <taxon>Pycnococcaceae</taxon>
        <taxon>Pycnococcus</taxon>
    </lineage>
</organism>
<dbReference type="UniPathway" id="UPA00143"/>
<name>A0A830I084_9CHLO</name>
<feature type="compositionally biased region" description="Basic and acidic residues" evidence="1">
    <location>
        <begin position="360"/>
        <end position="373"/>
    </location>
</feature>
<feature type="compositionally biased region" description="Polar residues" evidence="1">
    <location>
        <begin position="21"/>
        <end position="40"/>
    </location>
</feature>